<keyword evidence="1" id="KW-0812">Transmembrane</keyword>
<dbReference type="RefSeq" id="WP_237383843.1">
    <property type="nucleotide sequence ID" value="NZ_CP071793.1"/>
</dbReference>
<dbReference type="AlphaFoldDB" id="A0A8A4TW80"/>
<dbReference type="KEGG" id="scor:J3U87_14920"/>
<keyword evidence="3" id="KW-1185">Reference proteome</keyword>
<dbReference type="EMBL" id="CP071793">
    <property type="protein sequence ID" value="QTD53743.1"/>
    <property type="molecule type" value="Genomic_DNA"/>
</dbReference>
<evidence type="ECO:0000313" key="2">
    <source>
        <dbReference type="EMBL" id="QTD53743.1"/>
    </source>
</evidence>
<keyword evidence="1" id="KW-0472">Membrane</keyword>
<organism evidence="2 3">
    <name type="scientific">Sulfidibacter corallicola</name>
    <dbReference type="NCBI Taxonomy" id="2818388"/>
    <lineage>
        <taxon>Bacteria</taxon>
        <taxon>Pseudomonadati</taxon>
        <taxon>Acidobacteriota</taxon>
        <taxon>Holophagae</taxon>
        <taxon>Acanthopleuribacterales</taxon>
        <taxon>Acanthopleuribacteraceae</taxon>
        <taxon>Sulfidibacter</taxon>
    </lineage>
</organism>
<dbReference type="Proteomes" id="UP000663929">
    <property type="component" value="Chromosome"/>
</dbReference>
<sequence>MLAFFFGFYDQINWPFHYFFTAFFLVAAALFWWLDRKRGGDFRTEAQKLGLSYRATFDPGLSESLRGLRLLANTTIPEDTSMVVGEVEEHPSAMFDVNFRANGPTLARRFLLCFTTRVPERLPELLVVPESIDDTIRDMVGRERLYVANDWVNGHFRVACRDREFIDRLMSGEMPAFLQRHPTSVIEVRDRRILLAREVPFQPQTLAADMDAGVQMVGLLKGALDPPQRSAKKR</sequence>
<gene>
    <name evidence="2" type="ORF">J3U87_14920</name>
</gene>
<evidence type="ECO:0000256" key="1">
    <source>
        <dbReference type="SAM" id="Phobius"/>
    </source>
</evidence>
<evidence type="ECO:0008006" key="4">
    <source>
        <dbReference type="Google" id="ProtNLM"/>
    </source>
</evidence>
<name>A0A8A4TW80_SULCO</name>
<keyword evidence="1" id="KW-1133">Transmembrane helix</keyword>
<accession>A0A8A4TW80</accession>
<reference evidence="2" key="1">
    <citation type="submission" date="2021-03" db="EMBL/GenBank/DDBJ databases">
        <title>Acanthopleuribacteraceae sp. M133.</title>
        <authorList>
            <person name="Wang G."/>
        </authorList>
    </citation>
    <scope>NUCLEOTIDE SEQUENCE</scope>
    <source>
        <strain evidence="2">M133</strain>
    </source>
</reference>
<protein>
    <recommendedName>
        <fullName evidence="4">DUF3137 domain-containing protein</fullName>
    </recommendedName>
</protein>
<feature type="transmembrane region" description="Helical" evidence="1">
    <location>
        <begin position="16"/>
        <end position="34"/>
    </location>
</feature>
<evidence type="ECO:0000313" key="3">
    <source>
        <dbReference type="Proteomes" id="UP000663929"/>
    </source>
</evidence>
<proteinExistence type="predicted"/>